<feature type="compositionally biased region" description="Low complexity" evidence="1">
    <location>
        <begin position="69"/>
        <end position="82"/>
    </location>
</feature>
<feature type="compositionally biased region" description="Basic and acidic residues" evidence="1">
    <location>
        <begin position="86"/>
        <end position="96"/>
    </location>
</feature>
<accession>A0AAV1JZ23</accession>
<feature type="compositionally biased region" description="Polar residues" evidence="1">
    <location>
        <begin position="24"/>
        <end position="33"/>
    </location>
</feature>
<organism evidence="2 3">
    <name type="scientific">Leptosia nina</name>
    <dbReference type="NCBI Taxonomy" id="320188"/>
    <lineage>
        <taxon>Eukaryota</taxon>
        <taxon>Metazoa</taxon>
        <taxon>Ecdysozoa</taxon>
        <taxon>Arthropoda</taxon>
        <taxon>Hexapoda</taxon>
        <taxon>Insecta</taxon>
        <taxon>Pterygota</taxon>
        <taxon>Neoptera</taxon>
        <taxon>Endopterygota</taxon>
        <taxon>Lepidoptera</taxon>
        <taxon>Glossata</taxon>
        <taxon>Ditrysia</taxon>
        <taxon>Papilionoidea</taxon>
        <taxon>Pieridae</taxon>
        <taxon>Pierinae</taxon>
        <taxon>Leptosia</taxon>
    </lineage>
</organism>
<proteinExistence type="predicted"/>
<feature type="compositionally biased region" description="Basic and acidic residues" evidence="1">
    <location>
        <begin position="36"/>
        <end position="45"/>
    </location>
</feature>
<comment type="caution">
    <text evidence="2">The sequence shown here is derived from an EMBL/GenBank/DDBJ whole genome shotgun (WGS) entry which is preliminary data.</text>
</comment>
<feature type="compositionally biased region" description="Basic and acidic residues" evidence="1">
    <location>
        <begin position="123"/>
        <end position="134"/>
    </location>
</feature>
<name>A0AAV1JZ23_9NEOP</name>
<feature type="region of interest" description="Disordered" evidence="1">
    <location>
        <begin position="1"/>
        <end position="157"/>
    </location>
</feature>
<reference evidence="2 3" key="1">
    <citation type="submission" date="2023-11" db="EMBL/GenBank/DDBJ databases">
        <authorList>
            <person name="Okamura Y."/>
        </authorList>
    </citation>
    <scope>NUCLEOTIDE SEQUENCE [LARGE SCALE GENOMIC DNA]</scope>
</reference>
<sequence length="157" mass="17176">MEKPKRTLEELLDLTDTESSSSSNGVYGTNQQFVLELHDLKKDDPQAPTEHTAPSDLKKKRRRKRAQPTTERSTTSTSSAASDANPKPEDAGKEEFYDASGSLHALPENQTKPTGTIVLAQAHSEHGQDPKAMTDQRTSATPRQPSTITKPVVPPDE</sequence>
<gene>
    <name evidence="2" type="ORF">LNINA_LOCUS12404</name>
</gene>
<evidence type="ECO:0000313" key="3">
    <source>
        <dbReference type="Proteomes" id="UP001497472"/>
    </source>
</evidence>
<protein>
    <submittedName>
        <fullName evidence="2">Uncharacterized protein</fullName>
    </submittedName>
</protein>
<dbReference type="Proteomes" id="UP001497472">
    <property type="component" value="Unassembled WGS sequence"/>
</dbReference>
<evidence type="ECO:0000256" key="1">
    <source>
        <dbReference type="SAM" id="MobiDB-lite"/>
    </source>
</evidence>
<evidence type="ECO:0000313" key="2">
    <source>
        <dbReference type="EMBL" id="CAK1553400.1"/>
    </source>
</evidence>
<feature type="compositionally biased region" description="Polar residues" evidence="1">
    <location>
        <begin position="135"/>
        <end position="149"/>
    </location>
</feature>
<dbReference type="AlphaFoldDB" id="A0AAV1JZ23"/>
<dbReference type="EMBL" id="CAVLEF010000225">
    <property type="protein sequence ID" value="CAK1553400.1"/>
    <property type="molecule type" value="Genomic_DNA"/>
</dbReference>
<keyword evidence="3" id="KW-1185">Reference proteome</keyword>